<feature type="region of interest" description="Disordered" evidence="1">
    <location>
        <begin position="1"/>
        <end position="60"/>
    </location>
</feature>
<feature type="compositionally biased region" description="Low complexity" evidence="1">
    <location>
        <begin position="44"/>
        <end position="60"/>
    </location>
</feature>
<reference evidence="2" key="1">
    <citation type="submission" date="2020-05" db="EMBL/GenBank/DDBJ databases">
        <title>WGS assembly of Panicum virgatum.</title>
        <authorList>
            <person name="Lovell J.T."/>
            <person name="Jenkins J."/>
            <person name="Shu S."/>
            <person name="Juenger T.E."/>
            <person name="Schmutz J."/>
        </authorList>
    </citation>
    <scope>NUCLEOTIDE SEQUENCE</scope>
    <source>
        <strain evidence="2">AP13</strain>
    </source>
</reference>
<accession>A0A8T0RPJ8</accession>
<dbReference type="Proteomes" id="UP000823388">
    <property type="component" value="Chromosome 5N"/>
</dbReference>
<proteinExistence type="predicted"/>
<gene>
    <name evidence="2" type="ORF">PVAP13_5NG211600</name>
</gene>
<sequence length="178" mass="19453">MRRPRRCRAPLAQPPPESSGAPPSPARLPRTGPRAPAKAGRLFRCPAARPPAAAAKRPRRASALAPWWMPGRPSIDATRPKIQPVKQSCRGRGCWRCGRALRCRRCRSRGFLGSGEGRSAPAYDHGADGAVRWGSERREAALVFSDRGLGGVLSRHRLCDHEISSSFPRGRTQRIAPV</sequence>
<name>A0A8T0RPJ8_PANVG</name>
<feature type="compositionally biased region" description="Pro residues" evidence="1">
    <location>
        <begin position="12"/>
        <end position="26"/>
    </location>
</feature>
<keyword evidence="3" id="KW-1185">Reference proteome</keyword>
<dbReference type="AlphaFoldDB" id="A0A8T0RPJ8"/>
<protein>
    <submittedName>
        <fullName evidence="2">Uncharacterized protein</fullName>
    </submittedName>
</protein>
<dbReference type="EMBL" id="CM029046">
    <property type="protein sequence ID" value="KAG2588241.1"/>
    <property type="molecule type" value="Genomic_DNA"/>
</dbReference>
<evidence type="ECO:0000256" key="1">
    <source>
        <dbReference type="SAM" id="MobiDB-lite"/>
    </source>
</evidence>
<evidence type="ECO:0000313" key="2">
    <source>
        <dbReference type="EMBL" id="KAG2588241.1"/>
    </source>
</evidence>
<evidence type="ECO:0000313" key="3">
    <source>
        <dbReference type="Proteomes" id="UP000823388"/>
    </source>
</evidence>
<organism evidence="2 3">
    <name type="scientific">Panicum virgatum</name>
    <name type="common">Blackwell switchgrass</name>
    <dbReference type="NCBI Taxonomy" id="38727"/>
    <lineage>
        <taxon>Eukaryota</taxon>
        <taxon>Viridiplantae</taxon>
        <taxon>Streptophyta</taxon>
        <taxon>Embryophyta</taxon>
        <taxon>Tracheophyta</taxon>
        <taxon>Spermatophyta</taxon>
        <taxon>Magnoliopsida</taxon>
        <taxon>Liliopsida</taxon>
        <taxon>Poales</taxon>
        <taxon>Poaceae</taxon>
        <taxon>PACMAD clade</taxon>
        <taxon>Panicoideae</taxon>
        <taxon>Panicodae</taxon>
        <taxon>Paniceae</taxon>
        <taxon>Panicinae</taxon>
        <taxon>Panicum</taxon>
        <taxon>Panicum sect. Hiantes</taxon>
    </lineage>
</organism>
<comment type="caution">
    <text evidence="2">The sequence shown here is derived from an EMBL/GenBank/DDBJ whole genome shotgun (WGS) entry which is preliminary data.</text>
</comment>